<protein>
    <submittedName>
        <fullName evidence="1">Uncharacterized protein</fullName>
    </submittedName>
</protein>
<gene>
    <name evidence="1" type="ORF">BpHYR1_015612</name>
</gene>
<sequence length="101" mass="11872">MLPKQVYEAPRLEQILDNLLHHTDKDGTPSRKNLINDAMASYFYRWWCSAHFMDKRFLSIWSSSPAQSMPIPFLQSFCSFFTYHHNSAEQIDCDHSKILGM</sequence>
<comment type="caution">
    <text evidence="1">The sequence shown here is derived from an EMBL/GenBank/DDBJ whole genome shotgun (WGS) entry which is preliminary data.</text>
</comment>
<accession>A0A3M7PRS4</accession>
<dbReference type="EMBL" id="REGN01009191">
    <property type="protein sequence ID" value="RNA01733.1"/>
    <property type="molecule type" value="Genomic_DNA"/>
</dbReference>
<organism evidence="1 2">
    <name type="scientific">Brachionus plicatilis</name>
    <name type="common">Marine rotifer</name>
    <name type="synonym">Brachionus muelleri</name>
    <dbReference type="NCBI Taxonomy" id="10195"/>
    <lineage>
        <taxon>Eukaryota</taxon>
        <taxon>Metazoa</taxon>
        <taxon>Spiralia</taxon>
        <taxon>Gnathifera</taxon>
        <taxon>Rotifera</taxon>
        <taxon>Eurotatoria</taxon>
        <taxon>Monogononta</taxon>
        <taxon>Pseudotrocha</taxon>
        <taxon>Ploima</taxon>
        <taxon>Brachionidae</taxon>
        <taxon>Brachionus</taxon>
    </lineage>
</organism>
<evidence type="ECO:0000313" key="2">
    <source>
        <dbReference type="Proteomes" id="UP000276133"/>
    </source>
</evidence>
<evidence type="ECO:0000313" key="1">
    <source>
        <dbReference type="EMBL" id="RNA01733.1"/>
    </source>
</evidence>
<dbReference type="AlphaFoldDB" id="A0A3M7PRS4"/>
<proteinExistence type="predicted"/>
<keyword evidence="2" id="KW-1185">Reference proteome</keyword>
<reference evidence="1 2" key="1">
    <citation type="journal article" date="2018" name="Sci. Rep.">
        <title>Genomic signatures of local adaptation to the degree of environmental predictability in rotifers.</title>
        <authorList>
            <person name="Franch-Gras L."/>
            <person name="Hahn C."/>
            <person name="Garcia-Roger E.M."/>
            <person name="Carmona M.J."/>
            <person name="Serra M."/>
            <person name="Gomez A."/>
        </authorList>
    </citation>
    <scope>NUCLEOTIDE SEQUENCE [LARGE SCALE GENOMIC DNA]</scope>
    <source>
        <strain evidence="1">HYR1</strain>
    </source>
</reference>
<name>A0A3M7PRS4_BRAPC</name>
<dbReference type="Proteomes" id="UP000276133">
    <property type="component" value="Unassembled WGS sequence"/>
</dbReference>